<feature type="compositionally biased region" description="Basic residues" evidence="3">
    <location>
        <begin position="345"/>
        <end position="356"/>
    </location>
</feature>
<accession>A0ABQ7FIS6</accession>
<comment type="caution">
    <text evidence="6">The sequence shown here is derived from an EMBL/GenBank/DDBJ whole genome shotgun (WGS) entry which is preliminary data.</text>
</comment>
<feature type="domain" description="Glycosyl hydrolase family 31 C-terminal" evidence="5">
    <location>
        <begin position="650"/>
        <end position="736"/>
    </location>
</feature>
<dbReference type="InterPro" id="IPR048395">
    <property type="entry name" value="Glyco_hydro_31_C"/>
</dbReference>
<dbReference type="EMBL" id="WHPN01000330">
    <property type="protein sequence ID" value="KAF4407153.1"/>
    <property type="molecule type" value="Genomic_DNA"/>
</dbReference>
<organism evidence="6 7">
    <name type="scientific">Streptomyces lycii</name>
    <dbReference type="NCBI Taxonomy" id="2654337"/>
    <lineage>
        <taxon>Bacteria</taxon>
        <taxon>Bacillati</taxon>
        <taxon>Actinomycetota</taxon>
        <taxon>Actinomycetes</taxon>
        <taxon>Kitasatosporales</taxon>
        <taxon>Streptomycetaceae</taxon>
        <taxon>Streptomyces</taxon>
    </lineage>
</organism>
<dbReference type="RefSeq" id="WP_156206874.1">
    <property type="nucleotide sequence ID" value="NZ_WHPN01000330.1"/>
</dbReference>
<dbReference type="InterPro" id="IPR000322">
    <property type="entry name" value="Glyco_hydro_31_TIM"/>
</dbReference>
<dbReference type="Proteomes" id="UP000621266">
    <property type="component" value="Unassembled WGS sequence"/>
</dbReference>
<evidence type="ECO:0000259" key="5">
    <source>
        <dbReference type="Pfam" id="PF21365"/>
    </source>
</evidence>
<dbReference type="PANTHER" id="PTHR22762:SF120">
    <property type="entry name" value="HETEROGLYCAN GLUCOSIDASE 1"/>
    <property type="match status" value="1"/>
</dbReference>
<evidence type="ECO:0000259" key="4">
    <source>
        <dbReference type="Pfam" id="PF01055"/>
    </source>
</evidence>
<keyword evidence="2 6" id="KW-0378">Hydrolase</keyword>
<evidence type="ECO:0000256" key="2">
    <source>
        <dbReference type="RuleBase" id="RU361185"/>
    </source>
</evidence>
<evidence type="ECO:0000256" key="1">
    <source>
        <dbReference type="ARBA" id="ARBA00007806"/>
    </source>
</evidence>
<dbReference type="Gene3D" id="3.20.20.80">
    <property type="entry name" value="Glycosidases"/>
    <property type="match status" value="1"/>
</dbReference>
<protein>
    <submittedName>
        <fullName evidence="6">Glycoside hydrolase family 31 protein</fullName>
    </submittedName>
</protein>
<name>A0ABQ7FIS6_9ACTN</name>
<dbReference type="InterPro" id="IPR017853">
    <property type="entry name" value="GH"/>
</dbReference>
<dbReference type="GO" id="GO:0016787">
    <property type="term" value="F:hydrolase activity"/>
    <property type="evidence" value="ECO:0007669"/>
    <property type="project" value="UniProtKB-KW"/>
</dbReference>
<dbReference type="Gene3D" id="2.60.40.1760">
    <property type="entry name" value="glycosyl hydrolase (family 31)"/>
    <property type="match status" value="1"/>
</dbReference>
<sequence>MDARDLVRSVKVIGTTQGLRSVRAAWRLRRADAWGLPPRGAERARVPGAARDAEPGPGGGVVRFARSSLLLRVTSAGAVFCGWDGAAAEPSYALARGCPEADARAELEPDRDGGWRVVSARVTVAVSRHGAVEFRTPGGVLLRRDLPPRWWDRAGTEPGAGGPRWVQRSEVAADARFFGPGPRVPGGVPGASGAGPGDGTYRLWNGAGDGTAREGDGLPVTMPVQLVVADAGSHLVFHDNTWDGRVRLRAGAEGLGSGHDRRGSCELEFEGGPARSWVVVGSPARVLRGFRALTGAPALPPAWALGHQHVLPGECGADEVRAAVDAHREHGLPLSALHVPVPHQPVRHPRSGRRRASGGDAAPADLPRRAAELRRAGVRLVSAVPAGIREEPGEPRYESGMATGAFVTDGRGRPVRGVLGTGASVFPDFTDPQVRKWWSGLYAERLALGFAGFWHGPGEPGHARGFGEPALPRSARHVLEGRGGDHREAHNVYGLAMARAAHDALRELRPDRRPFVLSGSGWAGVQRYGGVCPGGAGSGWDGLRDALSVTLGLGLCGVPYSGPDIGAGPARGDGAGPLSPELWLRGLQLAAYLPLFRTVAATDPRPGPAGRCAPWGSGTEVLEHARAVLRERERLLPYFTTLARAAHRTGAPYARPLWWDTPEDRALRACDDAFLLGDALLVAPVLERGAVRRDVRLPPGRWYDTATGAAYEGPGRVLLDAPLSRVPVLARAGAVLPVAAPGGGVELEVWAPAPGRRGGGEFAADPGDGWDLPPVQRWTSVRYGGRVVVEGADGAAPGLPLRVRGLPGGGTGQEPG</sequence>
<dbReference type="Pfam" id="PF21365">
    <property type="entry name" value="Glyco_hydro_31_3rd"/>
    <property type="match status" value="1"/>
</dbReference>
<dbReference type="InterPro" id="IPR013780">
    <property type="entry name" value="Glyco_hydro_b"/>
</dbReference>
<reference evidence="6 7" key="1">
    <citation type="submission" date="2019-10" db="EMBL/GenBank/DDBJ databases">
        <title>Streptomyces tenebrisbrunneis sp.nov., an endogenous actinomycete isolated from of Lycium ruthenicum.</title>
        <authorList>
            <person name="Ma L."/>
        </authorList>
    </citation>
    <scope>NUCLEOTIDE SEQUENCE [LARGE SCALE GENOMIC DNA]</scope>
    <source>
        <strain evidence="6 7">TRM 66187</strain>
    </source>
</reference>
<dbReference type="Pfam" id="PF01055">
    <property type="entry name" value="Glyco_hydro_31_2nd"/>
    <property type="match status" value="1"/>
</dbReference>
<proteinExistence type="inferred from homology"/>
<evidence type="ECO:0000313" key="7">
    <source>
        <dbReference type="Proteomes" id="UP000621266"/>
    </source>
</evidence>
<dbReference type="Gene3D" id="2.60.40.1180">
    <property type="entry name" value="Golgi alpha-mannosidase II"/>
    <property type="match status" value="1"/>
</dbReference>
<evidence type="ECO:0000313" key="6">
    <source>
        <dbReference type="EMBL" id="KAF4407153.1"/>
    </source>
</evidence>
<dbReference type="SUPFAM" id="SSF51445">
    <property type="entry name" value="(Trans)glycosidases"/>
    <property type="match status" value="1"/>
</dbReference>
<comment type="similarity">
    <text evidence="1 2">Belongs to the glycosyl hydrolase 31 family.</text>
</comment>
<dbReference type="PANTHER" id="PTHR22762">
    <property type="entry name" value="ALPHA-GLUCOSIDASE"/>
    <property type="match status" value="1"/>
</dbReference>
<keyword evidence="7" id="KW-1185">Reference proteome</keyword>
<feature type="region of interest" description="Disordered" evidence="3">
    <location>
        <begin position="341"/>
        <end position="366"/>
    </location>
</feature>
<dbReference type="SUPFAM" id="SSF51011">
    <property type="entry name" value="Glycosyl hydrolase domain"/>
    <property type="match status" value="1"/>
</dbReference>
<keyword evidence="2" id="KW-0326">Glycosidase</keyword>
<gene>
    <name evidence="6" type="ORF">GCU69_21150</name>
</gene>
<evidence type="ECO:0000256" key="3">
    <source>
        <dbReference type="SAM" id="MobiDB-lite"/>
    </source>
</evidence>
<feature type="domain" description="Glycoside hydrolase family 31 TIM barrel" evidence="4">
    <location>
        <begin position="297"/>
        <end position="642"/>
    </location>
</feature>